<proteinExistence type="predicted"/>
<comment type="caution">
    <text evidence="1">The sequence shown here is derived from an EMBL/GenBank/DDBJ whole genome shotgun (WGS) entry which is preliminary data.</text>
</comment>
<name>A0ABS7ZZF6_9FLAO</name>
<keyword evidence="2" id="KW-1185">Reference proteome</keyword>
<protein>
    <submittedName>
        <fullName evidence="1">Uncharacterized protein</fullName>
    </submittedName>
</protein>
<accession>A0ABS7ZZF6</accession>
<dbReference type="RefSeq" id="WP_225686021.1">
    <property type="nucleotide sequence ID" value="NZ_JAERSE020000001.1"/>
</dbReference>
<organism evidence="1 2">
    <name type="scientific">Chryseobacterium tagetis</name>
    <dbReference type="NCBI Taxonomy" id="2801334"/>
    <lineage>
        <taxon>Bacteria</taxon>
        <taxon>Pseudomonadati</taxon>
        <taxon>Bacteroidota</taxon>
        <taxon>Flavobacteriia</taxon>
        <taxon>Flavobacteriales</taxon>
        <taxon>Weeksellaceae</taxon>
        <taxon>Chryseobacterium group</taxon>
        <taxon>Chryseobacterium</taxon>
    </lineage>
</organism>
<dbReference type="Proteomes" id="UP000618240">
    <property type="component" value="Unassembled WGS sequence"/>
</dbReference>
<reference evidence="1 2" key="1">
    <citation type="submission" date="2021-09" db="EMBL/GenBank/DDBJ databases">
        <title>Genome sequencing and assembly of Chryseobacterium sp. RG1.</title>
        <authorList>
            <person name="Chhetri G."/>
        </authorList>
    </citation>
    <scope>NUCLEOTIDE SEQUENCE [LARGE SCALE GENOMIC DNA]</scope>
    <source>
        <strain evidence="1 2">RG1</strain>
    </source>
</reference>
<dbReference type="EMBL" id="JAERSE020000001">
    <property type="protein sequence ID" value="MCA6066015.1"/>
    <property type="molecule type" value="Genomic_DNA"/>
</dbReference>
<gene>
    <name evidence="1" type="ORF">JI747_002425</name>
</gene>
<sequence length="143" mass="17136">MKNRKKEVLEEKFNWWITFIPDKIFALEEKLPENLKDKLDFSVASLEILEKYLLENYTLEGMMQDEEMWDYCASYIGYTYKKNIFKAEWHIDLNDKNNIFYNMPCLHIPNLMSFVPHSYVTALLSKKENNLLSSTVKNHINLQ</sequence>
<evidence type="ECO:0000313" key="2">
    <source>
        <dbReference type="Proteomes" id="UP000618240"/>
    </source>
</evidence>
<evidence type="ECO:0000313" key="1">
    <source>
        <dbReference type="EMBL" id="MCA6066015.1"/>
    </source>
</evidence>